<dbReference type="RefSeq" id="WP_092023898.1">
    <property type="nucleotide sequence ID" value="NZ_FOUE01000004.1"/>
</dbReference>
<evidence type="ECO:0000256" key="1">
    <source>
        <dbReference type="SAM" id="Phobius"/>
    </source>
</evidence>
<feature type="transmembrane region" description="Helical" evidence="1">
    <location>
        <begin position="16"/>
        <end position="33"/>
    </location>
</feature>
<dbReference type="SMART" id="SM00460">
    <property type="entry name" value="TGc"/>
    <property type="match status" value="1"/>
</dbReference>
<dbReference type="InterPro" id="IPR025403">
    <property type="entry name" value="TgpA-like_C"/>
</dbReference>
<feature type="transmembrane region" description="Helical" evidence="1">
    <location>
        <begin position="564"/>
        <end position="585"/>
    </location>
</feature>
<feature type="transmembrane region" description="Helical" evidence="1">
    <location>
        <begin position="39"/>
        <end position="56"/>
    </location>
</feature>
<dbReference type="InterPro" id="IPR002931">
    <property type="entry name" value="Transglutaminase-like"/>
</dbReference>
<evidence type="ECO:0000259" key="2">
    <source>
        <dbReference type="SMART" id="SM00460"/>
    </source>
</evidence>
<evidence type="ECO:0000313" key="4">
    <source>
        <dbReference type="Proteomes" id="UP000198519"/>
    </source>
</evidence>
<keyword evidence="1" id="KW-0812">Transmembrane</keyword>
<dbReference type="EMBL" id="FOUE01000004">
    <property type="protein sequence ID" value="SFM55123.1"/>
    <property type="molecule type" value="Genomic_DNA"/>
</dbReference>
<dbReference type="Pfam" id="PF13559">
    <property type="entry name" value="DUF4129"/>
    <property type="match status" value="1"/>
</dbReference>
<dbReference type="OrthoDB" id="9804872at2"/>
<proteinExistence type="predicted"/>
<sequence length="689" mass="76746">MRGTSHPSAADVDQEIPGRALIWLICAFLLLLLPQWDRLPLWLPTICVVLAGWRWLVHLGRIRLPGRWLRTGFMIAMIAVYLTTVSGRFTVDTAASFFVIAIGLKWIETRSSRDFYVLFFILVYLAAVNFLFEQGILWTLVNFTGVMFLLVGLQILNAPNAPGALRAGWRRLLSMFVKTLPIVILLFLFFPRLSPLWSVPLVSGAAKTGISDTMTPGDISNLAQSSERAFRVAFGGEVPPPQDRYWRGLVLDRLDGNTWTQSQPEPFRRLGRVMNDGGAGELGVRDYDVLMDPTGQSWAFALKGSVAASDNVRQVGEGLFLFQRPADTPVRYRLSLQGDTPAADDLQASDLRQYLQLPAGGNPRARVLAKELKVSSLDARSFIDSVLRKFRSEAYYYTLRPPQMMGDSIDQLLFDAKRGFCAHYAGATTFLLRVAGIPARIVVGYQGGEPGAGGEYLIVRQYDAHAWVEAWLPGQGWVRVDPTAAIAPSRIDGGLREAVAEEGSFLENSWGSPQRYSDIPLVQWASLQLDRMNYQWQRWVVGYQGQTQMDLLSRLPGQWGLKELGYFSAGLVAFGVLVGAVVSALRQRARFRQDPVARLVGQWRQAARRSGVDIQEGDTPLQIAERVAVVSPAAAGPARTFARALYNHYYVATEQEAGQAGRNDLDRLRRLLKTARKQMKVVRPSARKT</sequence>
<dbReference type="STRING" id="488535.SAMN04487963_2920"/>
<reference evidence="4" key="1">
    <citation type="submission" date="2016-10" db="EMBL/GenBank/DDBJ databases">
        <authorList>
            <person name="Varghese N."/>
            <person name="Submissions S."/>
        </authorList>
    </citation>
    <scope>NUCLEOTIDE SEQUENCE [LARGE SCALE GENOMIC DNA]</scope>
    <source>
        <strain evidence="4">CGMCC 1.7061</strain>
    </source>
</reference>
<protein>
    <recommendedName>
        <fullName evidence="2">Transglutaminase-like domain-containing protein</fullName>
    </recommendedName>
</protein>
<dbReference type="InterPro" id="IPR038765">
    <property type="entry name" value="Papain-like_cys_pep_sf"/>
</dbReference>
<keyword evidence="1" id="KW-1133">Transmembrane helix</keyword>
<dbReference type="SUPFAM" id="SSF54001">
    <property type="entry name" value="Cysteine proteinases"/>
    <property type="match status" value="1"/>
</dbReference>
<dbReference type="InterPro" id="IPR021878">
    <property type="entry name" value="TgpA_N"/>
</dbReference>
<evidence type="ECO:0000313" key="3">
    <source>
        <dbReference type="EMBL" id="SFM55123.1"/>
    </source>
</evidence>
<dbReference type="Proteomes" id="UP000198519">
    <property type="component" value="Unassembled WGS sequence"/>
</dbReference>
<keyword evidence="1" id="KW-0472">Membrane</keyword>
<feature type="transmembrane region" description="Helical" evidence="1">
    <location>
        <begin position="138"/>
        <end position="160"/>
    </location>
</feature>
<dbReference type="InterPro" id="IPR052901">
    <property type="entry name" value="Bact_TGase-like"/>
</dbReference>
<dbReference type="AlphaFoldDB" id="A0A1I4RT05"/>
<dbReference type="Pfam" id="PF11992">
    <property type="entry name" value="TgpA_N"/>
    <property type="match status" value="1"/>
</dbReference>
<keyword evidence="4" id="KW-1185">Reference proteome</keyword>
<name>A0A1I4RT05_9GAMM</name>
<dbReference type="PANTHER" id="PTHR42736:SF1">
    <property type="entry name" value="PROTEIN-GLUTAMINE GAMMA-GLUTAMYLTRANSFERASE"/>
    <property type="match status" value="1"/>
</dbReference>
<organism evidence="3 4">
    <name type="scientific">Marinobacter zhejiangensis</name>
    <dbReference type="NCBI Taxonomy" id="488535"/>
    <lineage>
        <taxon>Bacteria</taxon>
        <taxon>Pseudomonadati</taxon>
        <taxon>Pseudomonadota</taxon>
        <taxon>Gammaproteobacteria</taxon>
        <taxon>Pseudomonadales</taxon>
        <taxon>Marinobacteraceae</taxon>
        <taxon>Marinobacter</taxon>
    </lineage>
</organism>
<feature type="transmembrane region" description="Helical" evidence="1">
    <location>
        <begin position="172"/>
        <end position="190"/>
    </location>
</feature>
<accession>A0A1I4RT05</accession>
<dbReference type="PANTHER" id="PTHR42736">
    <property type="entry name" value="PROTEIN-GLUTAMINE GAMMA-GLUTAMYLTRANSFERASE"/>
    <property type="match status" value="1"/>
</dbReference>
<feature type="transmembrane region" description="Helical" evidence="1">
    <location>
        <begin position="68"/>
        <end position="83"/>
    </location>
</feature>
<gene>
    <name evidence="3" type="ORF">SAMN04487963_2920</name>
</gene>
<dbReference type="Gene3D" id="3.10.620.30">
    <property type="match status" value="1"/>
</dbReference>
<feature type="transmembrane region" description="Helical" evidence="1">
    <location>
        <begin position="114"/>
        <end position="132"/>
    </location>
</feature>
<feature type="domain" description="Transglutaminase-like" evidence="2">
    <location>
        <begin position="413"/>
        <end position="484"/>
    </location>
</feature>
<dbReference type="Pfam" id="PF01841">
    <property type="entry name" value="Transglut_core"/>
    <property type="match status" value="1"/>
</dbReference>